<feature type="signal peptide" evidence="2">
    <location>
        <begin position="1"/>
        <end position="22"/>
    </location>
</feature>
<dbReference type="AlphaFoldDB" id="A0A017T0M8"/>
<feature type="chain" id="PRO_5001496215" description="PEGA domain-containing protein" evidence="2">
    <location>
        <begin position="23"/>
        <end position="363"/>
    </location>
</feature>
<evidence type="ECO:0000256" key="1">
    <source>
        <dbReference type="SAM" id="MobiDB-lite"/>
    </source>
</evidence>
<dbReference type="Proteomes" id="UP000019678">
    <property type="component" value="Unassembled WGS sequence"/>
</dbReference>
<comment type="caution">
    <text evidence="3">The sequence shown here is derived from an EMBL/GenBank/DDBJ whole genome shotgun (WGS) entry which is preliminary data.</text>
</comment>
<keyword evidence="2" id="KW-0732">Signal</keyword>
<organism evidence="3 4">
    <name type="scientific">Chondromyces apiculatus DSM 436</name>
    <dbReference type="NCBI Taxonomy" id="1192034"/>
    <lineage>
        <taxon>Bacteria</taxon>
        <taxon>Pseudomonadati</taxon>
        <taxon>Myxococcota</taxon>
        <taxon>Polyangia</taxon>
        <taxon>Polyangiales</taxon>
        <taxon>Polyangiaceae</taxon>
        <taxon>Chondromyces</taxon>
    </lineage>
</organism>
<evidence type="ECO:0000256" key="2">
    <source>
        <dbReference type="SAM" id="SignalP"/>
    </source>
</evidence>
<evidence type="ECO:0000313" key="3">
    <source>
        <dbReference type="EMBL" id="EYF02420.1"/>
    </source>
</evidence>
<protein>
    <recommendedName>
        <fullName evidence="5">PEGA domain-containing protein</fullName>
    </recommendedName>
</protein>
<evidence type="ECO:0008006" key="5">
    <source>
        <dbReference type="Google" id="ProtNLM"/>
    </source>
</evidence>
<keyword evidence="4" id="KW-1185">Reference proteome</keyword>
<feature type="region of interest" description="Disordered" evidence="1">
    <location>
        <begin position="179"/>
        <end position="241"/>
    </location>
</feature>
<evidence type="ECO:0000313" key="4">
    <source>
        <dbReference type="Proteomes" id="UP000019678"/>
    </source>
</evidence>
<dbReference type="EMBL" id="ASRX01000061">
    <property type="protein sequence ID" value="EYF02420.1"/>
    <property type="molecule type" value="Genomic_DNA"/>
</dbReference>
<dbReference type="OrthoDB" id="9833118at2"/>
<dbReference type="RefSeq" id="WP_044247677.1">
    <property type="nucleotide sequence ID" value="NZ_ASRX01000061.1"/>
</dbReference>
<proteinExistence type="predicted"/>
<dbReference type="STRING" id="1192034.CAP_7191"/>
<gene>
    <name evidence="3" type="ORF">CAP_7191</name>
</gene>
<name>A0A017T0M8_9BACT</name>
<accession>A0A017T0M8</accession>
<feature type="compositionally biased region" description="Gly residues" evidence="1">
    <location>
        <begin position="198"/>
        <end position="214"/>
    </location>
</feature>
<dbReference type="eggNOG" id="ENOG5031DJW">
    <property type="taxonomic scope" value="Bacteria"/>
</dbReference>
<reference evidence="3 4" key="1">
    <citation type="submission" date="2013-05" db="EMBL/GenBank/DDBJ databases">
        <title>Genome assembly of Chondromyces apiculatus DSM 436.</title>
        <authorList>
            <person name="Sharma G."/>
            <person name="Khatri I."/>
            <person name="Kaur C."/>
            <person name="Mayilraj S."/>
            <person name="Subramanian S."/>
        </authorList>
    </citation>
    <scope>NUCLEOTIDE SEQUENCE [LARGE SCALE GENOMIC DNA]</scope>
    <source>
        <strain evidence="3 4">DSM 436</strain>
    </source>
</reference>
<sequence length="363" mass="36103">MVRVSAMAALAAAFLATAGVSAAPDAPQTGQAPDAAQVRRAAAAFDAGVAAFKERELELAASRFEEADAAVPSPQALRQAIRARQEAGQGSRAATLAALAIQRYPADEATSKLANEVLAAFGPSLHKLSVSCAPPCVVAVGSRAIHGEATTRWVVYLDPQPTTLSASFLGGSSRQVEVDAKAGGSSELRLEPEAGAPSTGGGLPGPSGGAGSVGTGAKTSPGTDGERPARGAPAVDVAATEPSKRGGLPPFVFFGGVAATAVLGGVTIWSGIDTLNNPGEDAVRAGCVGQGTGCALYQEALGKETRTNVLLGVTAGVGVLTVVSALFTDWGSSGRGASTGRRRVEPIVTATGRGGFLGAQGTF</sequence>